<name>A0A495RBQ0_9GAMM</name>
<dbReference type="EMBL" id="RBWY01000004">
    <property type="protein sequence ID" value="RKS84680.1"/>
    <property type="molecule type" value="Genomic_DNA"/>
</dbReference>
<protein>
    <submittedName>
        <fullName evidence="1">Uncharacterized protein</fullName>
    </submittedName>
</protein>
<evidence type="ECO:0000313" key="2">
    <source>
        <dbReference type="Proteomes" id="UP000278542"/>
    </source>
</evidence>
<dbReference type="AlphaFoldDB" id="A0A495RBQ0"/>
<accession>A0A495RBQ0</accession>
<sequence>MVRANTRNYTSELPRINVKQLKTLIINHVQYDITSGNKKITVGVKGDNIAYQLPNDKIVIGRIDKTALSYGWRYWFICPHCHSRRSTLFFTNKNIACRDCFNLHYASQSENQLDRLRRKIVKARYTLFKGKNREYHNLFNHAYYFPKPKGMSRKRFAMEQNKLINMESIYWDHARVYVDKICGKVER</sequence>
<keyword evidence="2" id="KW-1185">Reference proteome</keyword>
<reference evidence="1 2" key="1">
    <citation type="submission" date="2018-10" db="EMBL/GenBank/DDBJ databases">
        <title>Genomic Encyclopedia of Type Strains, Phase IV (KMG-IV): sequencing the most valuable type-strain genomes for metagenomic binning, comparative biology and taxonomic classification.</title>
        <authorList>
            <person name="Goeker M."/>
        </authorList>
    </citation>
    <scope>NUCLEOTIDE SEQUENCE [LARGE SCALE GENOMIC DNA]</scope>
    <source>
        <strain evidence="1 2">DSM 22228</strain>
    </source>
</reference>
<proteinExistence type="predicted"/>
<dbReference type="Proteomes" id="UP000278542">
    <property type="component" value="Unassembled WGS sequence"/>
</dbReference>
<gene>
    <name evidence="1" type="ORF">DES39_1892</name>
</gene>
<evidence type="ECO:0000313" key="1">
    <source>
        <dbReference type="EMBL" id="RKS84680.1"/>
    </source>
</evidence>
<comment type="caution">
    <text evidence="1">The sequence shown here is derived from an EMBL/GenBank/DDBJ whole genome shotgun (WGS) entry which is preliminary data.</text>
</comment>
<organism evidence="1 2">
    <name type="scientific">Orbus hercynius</name>
    <dbReference type="NCBI Taxonomy" id="593135"/>
    <lineage>
        <taxon>Bacteria</taxon>
        <taxon>Pseudomonadati</taxon>
        <taxon>Pseudomonadota</taxon>
        <taxon>Gammaproteobacteria</taxon>
        <taxon>Orbales</taxon>
        <taxon>Orbaceae</taxon>
        <taxon>Orbus</taxon>
    </lineage>
</organism>